<keyword evidence="3" id="KW-1185">Reference proteome</keyword>
<dbReference type="InterPro" id="IPR036397">
    <property type="entry name" value="RNaseH_sf"/>
</dbReference>
<accession>A0A061ABM2</accession>
<dbReference type="Proteomes" id="UP000032434">
    <property type="component" value="Chromosome 1"/>
</dbReference>
<proteinExistence type="predicted"/>
<dbReference type="Gene3D" id="3.30.420.10">
    <property type="entry name" value="Ribonuclease H-like superfamily/Ribonuclease H"/>
    <property type="match status" value="1"/>
</dbReference>
<dbReference type="PATRIC" id="fig|35623.3.peg.1125"/>
<keyword evidence="2" id="KW-0378">Hydrolase</keyword>
<keyword evidence="2" id="KW-0540">Nuclease</keyword>
<dbReference type="STRING" id="35623.Aocu_11250"/>
<gene>
    <name evidence="2" type="ORF">Aocu_11250</name>
</gene>
<evidence type="ECO:0000313" key="3">
    <source>
        <dbReference type="Proteomes" id="UP000032434"/>
    </source>
</evidence>
<dbReference type="GO" id="GO:0004527">
    <property type="term" value="F:exonuclease activity"/>
    <property type="evidence" value="ECO:0007669"/>
    <property type="project" value="UniProtKB-KW"/>
</dbReference>
<dbReference type="InterPro" id="IPR013520">
    <property type="entry name" value="Ribonucl_H"/>
</dbReference>
<evidence type="ECO:0000259" key="1">
    <source>
        <dbReference type="SMART" id="SM00479"/>
    </source>
</evidence>
<dbReference type="OrthoDB" id="159416at2"/>
<feature type="domain" description="Exonuclease" evidence="1">
    <location>
        <begin position="102"/>
        <end position="281"/>
    </location>
</feature>
<dbReference type="KEGG" id="aoc:Aocu_11250"/>
<keyword evidence="2" id="KW-0269">Exonuclease</keyword>
<dbReference type="SMART" id="SM00479">
    <property type="entry name" value="EXOIII"/>
    <property type="match status" value="1"/>
</dbReference>
<reference evidence="3" key="1">
    <citation type="submission" date="2014-05" db="EMBL/GenBank/DDBJ databases">
        <authorList>
            <person name="Kube M."/>
        </authorList>
    </citation>
    <scope>NUCLEOTIDE SEQUENCE [LARGE SCALE GENOMIC DNA]</scope>
</reference>
<organism evidence="2 3">
    <name type="scientific">Acholeplasma oculi</name>
    <dbReference type="NCBI Taxonomy" id="35623"/>
    <lineage>
        <taxon>Bacteria</taxon>
        <taxon>Bacillati</taxon>
        <taxon>Mycoplasmatota</taxon>
        <taxon>Mollicutes</taxon>
        <taxon>Acholeplasmatales</taxon>
        <taxon>Acholeplasmataceae</taxon>
        <taxon>Acholeplasma</taxon>
    </lineage>
</organism>
<dbReference type="GO" id="GO:0003676">
    <property type="term" value="F:nucleic acid binding"/>
    <property type="evidence" value="ECO:0007669"/>
    <property type="project" value="InterPro"/>
</dbReference>
<dbReference type="RefSeq" id="WP_045749643.1">
    <property type="nucleotide sequence ID" value="NZ_FUZK01000001.1"/>
</dbReference>
<dbReference type="InParanoid" id="A0A061ABM2"/>
<dbReference type="InterPro" id="IPR012337">
    <property type="entry name" value="RNaseH-like_sf"/>
</dbReference>
<dbReference type="AlphaFoldDB" id="A0A061ABM2"/>
<dbReference type="HOGENOM" id="CLU_989104_0_0_14"/>
<dbReference type="EMBL" id="LK028559">
    <property type="protein sequence ID" value="CDR31198.1"/>
    <property type="molecule type" value="Genomic_DNA"/>
</dbReference>
<dbReference type="SUPFAM" id="SSF53098">
    <property type="entry name" value="Ribonuclease H-like"/>
    <property type="match status" value="1"/>
</dbReference>
<name>A0A061ABM2_9MOLU</name>
<evidence type="ECO:0000313" key="2">
    <source>
        <dbReference type="EMBL" id="CDR31198.1"/>
    </source>
</evidence>
<sequence length="281" mass="33518">MKAFIHSIDTKNKLFYCVINHKLEAFYLSNRLAKIFLTIIKEGLMIDFEVTEPVKRRVNRNLYTVYPVSHFNQIIQLKPRLLLYDLKTLRQEMKKVLKKYQYYLFLDLEMSMPGYTKGPHTPEILQVGYILQSKSGEVILDNGYYVVPKNEEALNKRTRKFLNIDDISFFSKAREYEYFYEDLDKILKTYKPQIVTWGKNDIQALNISYQLHELKPLTHDKQFIDLLKLHKDYFNLPNDLGLFDAYKKYYAIDEMPNQDHDARTDAIITKDVFDAFMNQMK</sequence>
<protein>
    <submittedName>
        <fullName evidence="2">Exonuclease</fullName>
    </submittedName>
</protein>